<dbReference type="OrthoDB" id="9794208at2"/>
<dbReference type="PANTHER" id="PTHR12049">
    <property type="entry name" value="PROTEIN ARGININE METHYLTRANSFERASE NDUFAF7, MITOCHONDRIAL"/>
    <property type="match status" value="1"/>
</dbReference>
<dbReference type="GO" id="GO:0035243">
    <property type="term" value="F:protein-arginine omega-N symmetric methyltransferase activity"/>
    <property type="evidence" value="ECO:0007669"/>
    <property type="project" value="TreeGrafter"/>
</dbReference>
<dbReference type="SUPFAM" id="SSF53335">
    <property type="entry name" value="S-adenosyl-L-methionine-dependent methyltransferases"/>
    <property type="match status" value="1"/>
</dbReference>
<evidence type="ECO:0000313" key="4">
    <source>
        <dbReference type="Proteomes" id="UP000004221"/>
    </source>
</evidence>
<reference evidence="3 4" key="1">
    <citation type="journal article" date="2012" name="ISME J.">
        <title>Nitrification expanded: discovery, physiology and genomics of a nitrite-oxidizing bacterium from the phylum Chloroflexi.</title>
        <authorList>
            <person name="Sorokin D.Y."/>
            <person name="Lucker S."/>
            <person name="Vejmelkova D."/>
            <person name="Kostrikina N.A."/>
            <person name="Kleerebezem R."/>
            <person name="Rijpstra W.I."/>
            <person name="Damste J.S."/>
            <person name="Le Paslier D."/>
            <person name="Muyzer G."/>
            <person name="Wagner M."/>
            <person name="van Loosdrecht M.C."/>
            <person name="Daims H."/>
        </authorList>
    </citation>
    <scope>NUCLEOTIDE SEQUENCE [LARGE SCALE GENOMIC DNA]</scope>
    <source>
        <strain evidence="4">none</strain>
    </source>
</reference>
<dbReference type="InterPro" id="IPR003788">
    <property type="entry name" value="NDUFAF7"/>
</dbReference>
<sequence length="385" mass="42870">MSTPEQQRWEESHQPLVELIKALIEREGRITFARFMELALYHPRYGYYQTTAIRPGRTGDFITSPEAHPIFGHTLARQLDEMWRIIDRPDPFTLREYGAGTGTLALAILTGLQSDRSGLLEAIRYEPVETSPARRADLTNRLEEAGFGALVQEPLPDTRIFGCVLANEVIDAFPVHRVVFQQGQLWEIYVTWRDGWFADELGPPSTPDLAGHFEREGVTLLEGQHAEVNLGAAGWVAEVAAGLERGYTLVIDYGYPAQQLYGPERRDGTLKAYYRHGVHLDPYRAVGEQDLTAHVDFTALRQAAEQYGLTTLGLTTQAEFLTGAGIGELLVTMQQEPGMTAERYLGARAAVARLIDPGGMGRFRVLALGRGIGPEVRLRGLQRLL</sequence>
<accession>I4EFD4</accession>
<name>I4EFD4_9BACT</name>
<dbReference type="Gene3D" id="3.40.50.12710">
    <property type="match status" value="1"/>
</dbReference>
<dbReference type="AlphaFoldDB" id="I4EFD4"/>
<dbReference type="GO" id="GO:0032259">
    <property type="term" value="P:methylation"/>
    <property type="evidence" value="ECO:0007669"/>
    <property type="project" value="UniProtKB-KW"/>
</dbReference>
<dbReference type="PANTHER" id="PTHR12049:SF7">
    <property type="entry name" value="PROTEIN ARGININE METHYLTRANSFERASE NDUFAF7, MITOCHONDRIAL"/>
    <property type="match status" value="1"/>
</dbReference>
<proteinExistence type="predicted"/>
<dbReference type="InterPro" id="IPR029063">
    <property type="entry name" value="SAM-dependent_MTases_sf"/>
</dbReference>
<comment type="caution">
    <text evidence="3">The sequence shown here is derived from an EMBL/GenBank/DDBJ whole genome shotgun (WGS) entry which is preliminary data.</text>
</comment>
<dbReference type="Pfam" id="PF02636">
    <property type="entry name" value="Methyltransf_28"/>
    <property type="match status" value="1"/>
</dbReference>
<keyword evidence="2" id="KW-0808">Transferase</keyword>
<dbReference type="RefSeq" id="WP_008476523.1">
    <property type="nucleotide sequence ID" value="NZ_CAGS01000143.1"/>
</dbReference>
<gene>
    <name evidence="3" type="ORF">NITHO_2270013</name>
</gene>
<evidence type="ECO:0008006" key="5">
    <source>
        <dbReference type="Google" id="ProtNLM"/>
    </source>
</evidence>
<organism evidence="3 4">
    <name type="scientific">Nitrolancea hollandica Lb</name>
    <dbReference type="NCBI Taxonomy" id="1129897"/>
    <lineage>
        <taxon>Bacteria</taxon>
        <taxon>Pseudomonadati</taxon>
        <taxon>Thermomicrobiota</taxon>
        <taxon>Thermomicrobia</taxon>
        <taxon>Sphaerobacterales</taxon>
        <taxon>Sphaerobacterineae</taxon>
        <taxon>Sphaerobacteraceae</taxon>
        <taxon>Nitrolancea</taxon>
    </lineage>
</organism>
<protein>
    <recommendedName>
        <fullName evidence="5">SAM-dependent methyltransferase</fullName>
    </recommendedName>
</protein>
<dbReference type="InterPro" id="IPR038375">
    <property type="entry name" value="NDUFAF7_sf"/>
</dbReference>
<keyword evidence="1" id="KW-0489">Methyltransferase</keyword>
<keyword evidence="4" id="KW-1185">Reference proteome</keyword>
<evidence type="ECO:0000256" key="1">
    <source>
        <dbReference type="ARBA" id="ARBA00022603"/>
    </source>
</evidence>
<evidence type="ECO:0000256" key="2">
    <source>
        <dbReference type="ARBA" id="ARBA00022679"/>
    </source>
</evidence>
<dbReference type="EMBL" id="CAGS01000143">
    <property type="protein sequence ID" value="CCF83396.1"/>
    <property type="molecule type" value="Genomic_DNA"/>
</dbReference>
<dbReference type="Proteomes" id="UP000004221">
    <property type="component" value="Unassembled WGS sequence"/>
</dbReference>
<evidence type="ECO:0000313" key="3">
    <source>
        <dbReference type="EMBL" id="CCF83396.1"/>
    </source>
</evidence>